<reference evidence="1" key="1">
    <citation type="submission" date="2020-04" db="EMBL/GenBank/DDBJ databases">
        <authorList>
            <person name="Chiriac C."/>
            <person name="Salcher M."/>
            <person name="Ghai R."/>
            <person name="Kavagutti S V."/>
        </authorList>
    </citation>
    <scope>NUCLEOTIDE SEQUENCE</scope>
</reference>
<dbReference type="EMBL" id="LR796639">
    <property type="protein sequence ID" value="CAB4156829.1"/>
    <property type="molecule type" value="Genomic_DNA"/>
</dbReference>
<gene>
    <name evidence="1" type="ORF">UFOVP658_178</name>
</gene>
<sequence>MSNIPNNVIINEDTPNTVIVNQDAANQVVVRLGGSAGNTRRHVHTQSSPSTLWTITHSLGGKPSVMVADTADTIVVGEVKYVSSTQITVEFTAAFSGYAYLT</sequence>
<proteinExistence type="predicted"/>
<name>A0A6J5NCL5_9CAUD</name>
<accession>A0A6J5NCL5</accession>
<evidence type="ECO:0000313" key="1">
    <source>
        <dbReference type="EMBL" id="CAB4156829.1"/>
    </source>
</evidence>
<organism evidence="1">
    <name type="scientific">uncultured Caudovirales phage</name>
    <dbReference type="NCBI Taxonomy" id="2100421"/>
    <lineage>
        <taxon>Viruses</taxon>
        <taxon>Duplodnaviria</taxon>
        <taxon>Heunggongvirae</taxon>
        <taxon>Uroviricota</taxon>
        <taxon>Caudoviricetes</taxon>
        <taxon>Peduoviridae</taxon>
        <taxon>Maltschvirus</taxon>
        <taxon>Maltschvirus maltsch</taxon>
    </lineage>
</organism>
<protein>
    <submittedName>
        <fullName evidence="1">Uncharacterized protein</fullName>
    </submittedName>
</protein>